<evidence type="ECO:0000259" key="2">
    <source>
        <dbReference type="SMART" id="SM00327"/>
    </source>
</evidence>
<dbReference type="SUPFAM" id="SSF53300">
    <property type="entry name" value="vWA-like"/>
    <property type="match status" value="1"/>
</dbReference>
<name>D7BC50_ALLS1</name>
<dbReference type="RefSeq" id="WP_013159084.1">
    <property type="nucleotide sequence ID" value="NC_014212.1"/>
</dbReference>
<sequence>MSTEPAFSGGQLLSHAVGFVRELRSEGMVVTPGQTTLFAQALAEVSIFDPQIFYHTARSTLVTRHEDYPKFEGAFWKFWQKLGLERFPGELLQPTPLPPHKEQKPRPGEVGREGKKSSQGQGPPVRVVDRALTYSEQEVLRQKRFDQMSEAELEAARRLLSGFEWRISERPTRRLRPAPAGSYLDLRRSFRQALRHQGEFLRLERRKRKTKPRPLVLIADVSGSMERYSRMLLHFLHAFALAQTRHGVRTVEAFVFGTRLTRITRSLKKRSVDAALAEVGRTVKDWSGGTRIGSSLHQFNRIWAKRVLGQGAVVLLISDGWDQGEPELLAFEMERLQKSCHRLIWLNPLLGTPGYQPLTRGLQAALPFTDDFLPVHNLASLEGLAKALESLSLRPATRRSGMAG</sequence>
<evidence type="ECO:0000313" key="3">
    <source>
        <dbReference type="EMBL" id="ADH64547.1"/>
    </source>
</evidence>
<dbReference type="Proteomes" id="UP000001916">
    <property type="component" value="Chromosome"/>
</dbReference>
<gene>
    <name evidence="3" type="ordered locus">Mesil_2700</name>
</gene>
<dbReference type="SMART" id="SM00327">
    <property type="entry name" value="VWA"/>
    <property type="match status" value="1"/>
</dbReference>
<dbReference type="Pfam" id="PF05762">
    <property type="entry name" value="VWA_CoxE"/>
    <property type="match status" value="1"/>
</dbReference>
<evidence type="ECO:0000313" key="4">
    <source>
        <dbReference type="Proteomes" id="UP000001916"/>
    </source>
</evidence>
<dbReference type="STRING" id="526227.Mesil_2700"/>
<dbReference type="InterPro" id="IPR011195">
    <property type="entry name" value="UCP010256"/>
</dbReference>
<dbReference type="PANTHER" id="PTHR39338:SF6">
    <property type="entry name" value="BLL5662 PROTEIN"/>
    <property type="match status" value="1"/>
</dbReference>
<protein>
    <submittedName>
        <fullName evidence="3">VWA containing CoxE family protein</fullName>
    </submittedName>
</protein>
<dbReference type="HOGENOM" id="CLU_042261_0_1_0"/>
<dbReference type="CDD" id="cd00198">
    <property type="entry name" value="vWFA"/>
    <property type="match status" value="1"/>
</dbReference>
<dbReference type="eggNOG" id="COG3552">
    <property type="taxonomic scope" value="Bacteria"/>
</dbReference>
<dbReference type="OrthoDB" id="9790469at2"/>
<feature type="compositionally biased region" description="Basic and acidic residues" evidence="1">
    <location>
        <begin position="99"/>
        <end position="116"/>
    </location>
</feature>
<evidence type="ECO:0000256" key="1">
    <source>
        <dbReference type="SAM" id="MobiDB-lite"/>
    </source>
</evidence>
<dbReference type="PANTHER" id="PTHR39338">
    <property type="entry name" value="BLL5662 PROTEIN-RELATED"/>
    <property type="match status" value="1"/>
</dbReference>
<dbReference type="InterPro" id="IPR036465">
    <property type="entry name" value="vWFA_dom_sf"/>
</dbReference>
<keyword evidence="4" id="KW-1185">Reference proteome</keyword>
<dbReference type="AlphaFoldDB" id="D7BC50"/>
<dbReference type="InterPro" id="IPR008912">
    <property type="entry name" value="Uncharacterised_CoxE"/>
</dbReference>
<dbReference type="KEGG" id="msv:Mesil_2700"/>
<organism evidence="3 4">
    <name type="scientific">Allomeiothermus silvanus (strain ATCC 700542 / DSM 9946 / NBRC 106475 / NCIMB 13440 / VI-R2)</name>
    <name type="common">Thermus silvanus</name>
    <dbReference type="NCBI Taxonomy" id="526227"/>
    <lineage>
        <taxon>Bacteria</taxon>
        <taxon>Thermotogati</taxon>
        <taxon>Deinococcota</taxon>
        <taxon>Deinococci</taxon>
        <taxon>Thermales</taxon>
        <taxon>Thermaceae</taxon>
        <taxon>Allomeiothermus</taxon>
    </lineage>
</organism>
<reference evidence="3 4" key="1">
    <citation type="journal article" date="2010" name="Stand. Genomic Sci.">
        <title>Complete genome sequence of Meiothermus silvanus type strain (VI-R2).</title>
        <authorList>
            <person name="Sikorski J."/>
            <person name="Tindall B.J."/>
            <person name="Lowry S."/>
            <person name="Lucas S."/>
            <person name="Nolan M."/>
            <person name="Copeland A."/>
            <person name="Glavina Del Rio T."/>
            <person name="Tice H."/>
            <person name="Cheng J.F."/>
            <person name="Han C."/>
            <person name="Pitluck S."/>
            <person name="Liolios K."/>
            <person name="Ivanova N."/>
            <person name="Mavromatis K."/>
            <person name="Mikhailova N."/>
            <person name="Pati A."/>
            <person name="Goodwin L."/>
            <person name="Chen A."/>
            <person name="Palaniappan K."/>
            <person name="Land M."/>
            <person name="Hauser L."/>
            <person name="Chang Y.J."/>
            <person name="Jeffries C.D."/>
            <person name="Rohde M."/>
            <person name="Goker M."/>
            <person name="Woyke T."/>
            <person name="Bristow J."/>
            <person name="Eisen J.A."/>
            <person name="Markowitz V."/>
            <person name="Hugenholtz P."/>
            <person name="Kyrpides N.C."/>
            <person name="Klenk H.P."/>
            <person name="Lapidus A."/>
        </authorList>
    </citation>
    <scope>NUCLEOTIDE SEQUENCE [LARGE SCALE GENOMIC DNA]</scope>
    <source>
        <strain evidence="4">ATCC 700542 / DSM 9946 / VI-R2</strain>
    </source>
</reference>
<dbReference type="Gene3D" id="3.40.50.410">
    <property type="entry name" value="von Willebrand factor, type A domain"/>
    <property type="match status" value="1"/>
</dbReference>
<dbReference type="InterPro" id="IPR002035">
    <property type="entry name" value="VWF_A"/>
</dbReference>
<proteinExistence type="predicted"/>
<feature type="region of interest" description="Disordered" evidence="1">
    <location>
        <begin position="90"/>
        <end position="128"/>
    </location>
</feature>
<dbReference type="PIRSF" id="PIRSF010256">
    <property type="entry name" value="CoxE_vWa"/>
    <property type="match status" value="1"/>
</dbReference>
<accession>D7BC50</accession>
<feature type="domain" description="VWFA" evidence="2">
    <location>
        <begin position="212"/>
        <end position="393"/>
    </location>
</feature>
<dbReference type="EMBL" id="CP002042">
    <property type="protein sequence ID" value="ADH64547.1"/>
    <property type="molecule type" value="Genomic_DNA"/>
</dbReference>